<gene>
    <name evidence="16" type="primary">phrA</name>
    <name evidence="16" type="ORF">DPBNPPHM_01148</name>
</gene>
<evidence type="ECO:0000256" key="10">
    <source>
        <dbReference type="ARBA" id="ARBA00059220"/>
    </source>
</evidence>
<feature type="binding site" evidence="12">
    <location>
        <begin position="370"/>
        <end position="372"/>
    </location>
    <ligand>
        <name>FAD</name>
        <dbReference type="ChEBI" id="CHEBI:57692"/>
    </ligand>
</feature>
<dbReference type="PROSITE" id="PS00394">
    <property type="entry name" value="DNA_PHOTOLYASES_1_1"/>
    <property type="match status" value="1"/>
</dbReference>
<protein>
    <recommendedName>
        <fullName evidence="4">Deoxyribodipyrimidine photo-lyase</fullName>
        <ecNumber evidence="3">4.1.99.3</ecNumber>
    </recommendedName>
    <alternativeName>
        <fullName evidence="8">DNA photolyase</fullName>
    </alternativeName>
    <alternativeName>
        <fullName evidence="11">Photoreactivating enzyme</fullName>
    </alternativeName>
</protein>
<dbReference type="PANTHER" id="PTHR11455:SF9">
    <property type="entry name" value="CRYPTOCHROME CIRCADIAN CLOCK 5 ISOFORM X1"/>
    <property type="match status" value="1"/>
</dbReference>
<evidence type="ECO:0000256" key="8">
    <source>
        <dbReference type="ARBA" id="ARBA00031671"/>
    </source>
</evidence>
<comment type="similarity">
    <text evidence="2">Belongs to the DNA photolyase class-1 family.</text>
</comment>
<dbReference type="InterPro" id="IPR036134">
    <property type="entry name" value="Crypto/Photolyase_FAD-like_sf"/>
</dbReference>
<dbReference type="Pfam" id="PF00875">
    <property type="entry name" value="DNA_photolyase"/>
    <property type="match status" value="1"/>
</dbReference>
<comment type="similarity">
    <text evidence="14">Belongs to the DNA photolyase family.</text>
</comment>
<comment type="cofactor">
    <cofactor evidence="1">
        <name>(6R)-5,10-methylene-5,6,7,8-tetrahydrofolate</name>
        <dbReference type="ChEBI" id="CHEBI:15636"/>
    </cofactor>
</comment>
<evidence type="ECO:0000256" key="7">
    <source>
        <dbReference type="ARBA" id="ARBA00022991"/>
    </source>
</evidence>
<dbReference type="GO" id="GO:0003677">
    <property type="term" value="F:DNA binding"/>
    <property type="evidence" value="ECO:0007669"/>
    <property type="project" value="TreeGrafter"/>
</dbReference>
<evidence type="ECO:0000256" key="11">
    <source>
        <dbReference type="ARBA" id="ARBA00083107"/>
    </source>
</evidence>
<reference evidence="16 17" key="1">
    <citation type="submission" date="2019-11" db="EMBL/GenBank/DDBJ databases">
        <authorList>
            <person name="Holert J."/>
        </authorList>
    </citation>
    <scope>NUCLEOTIDE SEQUENCE [LARGE SCALE GENOMIC DNA]</scope>
    <source>
        <strain evidence="16">BC5_2</strain>
    </source>
</reference>
<dbReference type="InterPro" id="IPR005101">
    <property type="entry name" value="Cryptochr/Photolyase_FAD-bd"/>
</dbReference>
<accession>A0A5S9PLF4</accession>
<evidence type="ECO:0000313" key="17">
    <source>
        <dbReference type="Proteomes" id="UP000434580"/>
    </source>
</evidence>
<dbReference type="Proteomes" id="UP000434580">
    <property type="component" value="Unassembled WGS sequence"/>
</dbReference>
<keyword evidence="5 12" id="KW-0285">Flavoprotein</keyword>
<evidence type="ECO:0000256" key="12">
    <source>
        <dbReference type="PIRSR" id="PIRSR602081-1"/>
    </source>
</evidence>
<keyword evidence="16" id="KW-0456">Lyase</keyword>
<dbReference type="GO" id="GO:0071949">
    <property type="term" value="F:FAD binding"/>
    <property type="evidence" value="ECO:0007669"/>
    <property type="project" value="TreeGrafter"/>
</dbReference>
<dbReference type="GO" id="GO:0003904">
    <property type="term" value="F:deoxyribodipyrimidine photo-lyase activity"/>
    <property type="evidence" value="ECO:0007669"/>
    <property type="project" value="UniProtKB-EC"/>
</dbReference>
<dbReference type="InterPro" id="IPR018394">
    <property type="entry name" value="DNA_photolyase_1_CS_C"/>
</dbReference>
<dbReference type="Gene3D" id="1.10.579.10">
    <property type="entry name" value="DNA Cyclobutane Dipyrimidine Photolyase, subunit A, domain 3"/>
    <property type="match status" value="1"/>
</dbReference>
<name>A0A5S9PLF4_9GAMM</name>
<evidence type="ECO:0000256" key="1">
    <source>
        <dbReference type="ARBA" id="ARBA00001932"/>
    </source>
</evidence>
<feature type="binding site" evidence="12">
    <location>
        <position position="270"/>
    </location>
    <ligand>
        <name>FAD</name>
        <dbReference type="ChEBI" id="CHEBI:57692"/>
    </ligand>
</feature>
<keyword evidence="6 12" id="KW-0274">FAD</keyword>
<evidence type="ECO:0000256" key="4">
    <source>
        <dbReference type="ARBA" id="ARBA00014046"/>
    </source>
</evidence>
<evidence type="ECO:0000256" key="3">
    <source>
        <dbReference type="ARBA" id="ARBA00013149"/>
    </source>
</evidence>
<evidence type="ECO:0000313" key="16">
    <source>
        <dbReference type="EMBL" id="CAA0105112.1"/>
    </source>
</evidence>
<dbReference type="PRINTS" id="PR00147">
    <property type="entry name" value="DNAPHOTLYASE"/>
</dbReference>
<dbReference type="EC" id="4.1.99.3" evidence="3"/>
<comment type="function">
    <text evidence="10">Involved in repair of UV radiation-induced DNA damage. Catalyzes the light-dependent monomerization (300-600 nm) of cyclobutyl pyrimidine dimers (in cis-syn configuration), which are formed between adjacent bases on the same DNA strand upon exposure to ultraviolet radiation.</text>
</comment>
<dbReference type="Pfam" id="PF03441">
    <property type="entry name" value="FAD_binding_7"/>
    <property type="match status" value="1"/>
</dbReference>
<evidence type="ECO:0000256" key="13">
    <source>
        <dbReference type="PIRSR" id="PIRSR602081-2"/>
    </source>
</evidence>
<feature type="domain" description="Photolyase/cryptochrome alpha/beta" evidence="15">
    <location>
        <begin position="4"/>
        <end position="129"/>
    </location>
</feature>
<evidence type="ECO:0000256" key="9">
    <source>
        <dbReference type="ARBA" id="ARBA00033999"/>
    </source>
</evidence>
<feature type="site" description="Electron transfer via tryptophanyl radical" evidence="13">
    <location>
        <position position="304"/>
    </location>
</feature>
<dbReference type="PANTHER" id="PTHR11455">
    <property type="entry name" value="CRYPTOCHROME"/>
    <property type="match status" value="1"/>
</dbReference>
<feature type="site" description="Electron transfer via tryptophanyl radical" evidence="13">
    <location>
        <position position="357"/>
    </location>
</feature>
<evidence type="ECO:0000256" key="6">
    <source>
        <dbReference type="ARBA" id="ARBA00022827"/>
    </source>
</evidence>
<dbReference type="SUPFAM" id="SSF48173">
    <property type="entry name" value="Cryptochrome/photolyase FAD-binding domain"/>
    <property type="match status" value="1"/>
</dbReference>
<dbReference type="FunFam" id="1.10.579.10:FF:000003">
    <property type="entry name" value="Deoxyribodipyrimidine photo-lyase"/>
    <property type="match status" value="1"/>
</dbReference>
<dbReference type="SUPFAM" id="SSF52425">
    <property type="entry name" value="Cryptochrome/photolyase, N-terminal domain"/>
    <property type="match status" value="1"/>
</dbReference>
<evidence type="ECO:0000256" key="14">
    <source>
        <dbReference type="RuleBase" id="RU004182"/>
    </source>
</evidence>
<dbReference type="InterPro" id="IPR014729">
    <property type="entry name" value="Rossmann-like_a/b/a_fold"/>
</dbReference>
<dbReference type="OrthoDB" id="9772484at2"/>
<organism evidence="16 17">
    <name type="scientific">BD1-7 clade bacterium</name>
    <dbReference type="NCBI Taxonomy" id="2029982"/>
    <lineage>
        <taxon>Bacteria</taxon>
        <taxon>Pseudomonadati</taxon>
        <taxon>Pseudomonadota</taxon>
        <taxon>Gammaproteobacteria</taxon>
        <taxon>Cellvibrionales</taxon>
        <taxon>Spongiibacteraceae</taxon>
        <taxon>BD1-7 clade</taxon>
    </lineage>
</organism>
<feature type="site" description="Electron transfer via tryptophanyl radical" evidence="13">
    <location>
        <position position="380"/>
    </location>
</feature>
<dbReference type="EMBL" id="CACSII010000012">
    <property type="protein sequence ID" value="CAA0105112.1"/>
    <property type="molecule type" value="Genomic_DNA"/>
</dbReference>
<evidence type="ECO:0000256" key="5">
    <source>
        <dbReference type="ARBA" id="ARBA00022630"/>
    </source>
</evidence>
<dbReference type="GO" id="GO:0000719">
    <property type="term" value="P:photoreactive repair"/>
    <property type="evidence" value="ECO:0007669"/>
    <property type="project" value="UniProtKB-ARBA"/>
</dbReference>
<comment type="cofactor">
    <cofactor evidence="12">
        <name>FAD</name>
        <dbReference type="ChEBI" id="CHEBI:57692"/>
    </cofactor>
    <text evidence="12">Binds 1 FAD per subunit.</text>
</comment>
<feature type="binding site" evidence="12">
    <location>
        <position position="221"/>
    </location>
    <ligand>
        <name>FAD</name>
        <dbReference type="ChEBI" id="CHEBI:57692"/>
    </ligand>
</feature>
<evidence type="ECO:0000259" key="15">
    <source>
        <dbReference type="PROSITE" id="PS51645"/>
    </source>
</evidence>
<proteinExistence type="inferred from homology"/>
<keyword evidence="7 14" id="KW-0157">Chromophore</keyword>
<dbReference type="Gene3D" id="1.25.40.80">
    <property type="match status" value="1"/>
</dbReference>
<dbReference type="InterPro" id="IPR036155">
    <property type="entry name" value="Crypto/Photolyase_N_sf"/>
</dbReference>
<dbReference type="InterPro" id="IPR002081">
    <property type="entry name" value="Cryptochrome/DNA_photolyase_1"/>
</dbReference>
<dbReference type="AlphaFoldDB" id="A0A5S9PLF4"/>
<dbReference type="Gene3D" id="3.40.50.620">
    <property type="entry name" value="HUPs"/>
    <property type="match status" value="1"/>
</dbReference>
<dbReference type="PROSITE" id="PS51645">
    <property type="entry name" value="PHR_CRY_ALPHA_BETA"/>
    <property type="match status" value="1"/>
</dbReference>
<sequence>MTHTTTLMWFRQDLRLHDNPALTDAAKAGTVIPVFIIDQQHGGAWSPGAASRVWLHQSLKQLNDSLADKLLVFQGNPQAIINRLANDYKIDRVVWNRCYEPWRIDRDKHIKAALLANGIGCESFNGTLLWEPWHIHKKDGTPYRVFTPYYRKGCLQAPPPAAPLPIPELNLADPIEETCIDELLLEPEQPWHQDVISHWKPGEYGAAERLKRFLEHGLKYYRHGRDYPSKTGVSNLSPHLHFGEISIREVWHRAQISGLSNGLEDNLDSFLSELGWREFSYYLLFHFPGLPTDNFQPKFDAFPWQKNDANLKAWQRGQTGIPIVDAGMRQLWQTGTMHNRVRMITASFLVKNLLIHWHEGEKWFWDCLFDADLAANSASWQWVAGSGADAAPYFRIFNPVTQSQKFDADGQYIDQWVPELKNLPNKHKHAPWDAPDSVLKQAGIQLGHQYPLPIADLKSSRQAALDAFATLKKSA</sequence>
<evidence type="ECO:0000256" key="2">
    <source>
        <dbReference type="ARBA" id="ARBA00005862"/>
    </source>
</evidence>
<comment type="catalytic activity">
    <reaction evidence="9">
        <text>cyclobutadipyrimidine (in DNA) = 2 pyrimidine residues (in DNA).</text>
        <dbReference type="EC" id="4.1.99.3"/>
    </reaction>
</comment>
<dbReference type="InterPro" id="IPR006050">
    <property type="entry name" value="DNA_photolyase_N"/>
</dbReference>